<dbReference type="EMBL" id="BAABUJ010000011">
    <property type="protein sequence ID" value="GAA5798827.1"/>
    <property type="molecule type" value="Genomic_DNA"/>
</dbReference>
<organism evidence="1 2">
    <name type="scientific">Helicostylum pulchrum</name>
    <dbReference type="NCBI Taxonomy" id="562976"/>
    <lineage>
        <taxon>Eukaryota</taxon>
        <taxon>Fungi</taxon>
        <taxon>Fungi incertae sedis</taxon>
        <taxon>Mucoromycota</taxon>
        <taxon>Mucoromycotina</taxon>
        <taxon>Mucoromycetes</taxon>
        <taxon>Mucorales</taxon>
        <taxon>Mucorineae</taxon>
        <taxon>Mucoraceae</taxon>
        <taxon>Helicostylum</taxon>
    </lineage>
</organism>
<accession>A0ABP9XVM4</accession>
<dbReference type="Proteomes" id="UP001476247">
    <property type="component" value="Unassembled WGS sequence"/>
</dbReference>
<name>A0ABP9XVM4_9FUNG</name>
<gene>
    <name evidence="1" type="ORF">HPULCUR_004233</name>
</gene>
<keyword evidence="2" id="KW-1185">Reference proteome</keyword>
<protein>
    <submittedName>
        <fullName evidence="1">Uncharacterized protein</fullName>
    </submittedName>
</protein>
<reference evidence="1 2" key="1">
    <citation type="submission" date="2024-04" db="EMBL/GenBank/DDBJ databases">
        <title>genome sequences of Mucor flavus KT1a and Helicostylum pulchrum KT1b strains isolation_sourced from the surface of a dry-aged beef.</title>
        <authorList>
            <person name="Toyotome T."/>
            <person name="Hosono M."/>
            <person name="Torimaru M."/>
            <person name="Fukuda K."/>
            <person name="Mikami N."/>
        </authorList>
    </citation>
    <scope>NUCLEOTIDE SEQUENCE [LARGE SCALE GENOMIC DNA]</scope>
    <source>
        <strain evidence="1 2">KT1b</strain>
    </source>
</reference>
<sequence>MTETCKLDLKKFKYHLKLYNRYDALENEGGKSAQVNLIKKKKRGEQGQRIVEIEKELHESSLWIATSIDDLTNKYSKHDGYKRFLLLKKHGQAKKKIRIITPTYKRSRMFGRAQICWKQVEVSHVYWRSWLWTRDEVSALAIGLSGAASLILDIAFPSSDPNTSQSKTERFKNTAVAFLK</sequence>
<evidence type="ECO:0000313" key="1">
    <source>
        <dbReference type="EMBL" id="GAA5798827.1"/>
    </source>
</evidence>
<proteinExistence type="predicted"/>
<evidence type="ECO:0000313" key="2">
    <source>
        <dbReference type="Proteomes" id="UP001476247"/>
    </source>
</evidence>
<comment type="caution">
    <text evidence="1">The sequence shown here is derived from an EMBL/GenBank/DDBJ whole genome shotgun (WGS) entry which is preliminary data.</text>
</comment>